<protein>
    <recommendedName>
        <fullName evidence="2">Cadherin-like beta-sandwich-like domain-containing protein</fullName>
    </recommendedName>
</protein>
<dbReference type="InterPro" id="IPR025883">
    <property type="entry name" value="Cadherin-like_domain"/>
</dbReference>
<dbReference type="Pfam" id="PF13585">
    <property type="entry name" value="CHU_C"/>
    <property type="match status" value="1"/>
</dbReference>
<keyword evidence="4" id="KW-1185">Reference proteome</keyword>
<reference evidence="3 4" key="1">
    <citation type="submission" date="2018-05" db="EMBL/GenBank/DDBJ databases">
        <title>Mucilaginibacter hurinus sp. nov., isolated from briquette warehouse soil.</title>
        <authorList>
            <person name="Choi L."/>
        </authorList>
    </citation>
    <scope>NUCLEOTIDE SEQUENCE [LARGE SCALE GENOMIC DNA]</scope>
    <source>
        <strain evidence="3 4">ZR32</strain>
    </source>
</reference>
<dbReference type="Proteomes" id="UP000253209">
    <property type="component" value="Unassembled WGS sequence"/>
</dbReference>
<evidence type="ECO:0000313" key="4">
    <source>
        <dbReference type="Proteomes" id="UP000253209"/>
    </source>
</evidence>
<feature type="domain" description="Cadherin-like beta-sandwich-like" evidence="2">
    <location>
        <begin position="1214"/>
        <end position="1282"/>
    </location>
</feature>
<keyword evidence="1" id="KW-0472">Membrane</keyword>
<dbReference type="OrthoDB" id="355609at2"/>
<sequence>MESTLQNSVTTNNKRINGFIGKIINWLLVIVGFVAVLPVNASVISTAELTANGEPSRVESYSLIPGPNIISIVRTSAEESTATEVSFLVTFSGPASGLTASNFQIYNTNTLQGTITSVTGTDGDASATWTVTVSNITGNGELSMIMRDAANTNVSANGLPYMDSETYSFPLPPEVTTGGVLSALNTVQGTASSATSFTVSGSSLKSSIVIRPPANFEVRQLPANYASFTTVSTGGEKTIYIRLKASAPVGTHSGDIVITSTDVDTIKLAMPASTVTAPQVAISSITRVDAEVTHADEVRFTVTFSGSVTGVSASNFNLQRIGSATGTISSVSGSGSTYTVTVNSITGDGILTLQLVNSTNISHTISTTLPFAGQSYIIDNTIPAITFSSPSVVRTKAGPVEYAVTYSEQSTINWNALHLYNNRSVTGTAAVGSLSVNAQGTKITLSSFTGNGTFTFRLPAGVITDAAGNQSAATELAPIVIIDNSGPAITNIVYATTNSDPTKAIPGDVVTMNFTLDEDLLENPVFTIAGVSGHNITRPDCISYTVSRTISASDPLGPITFSAALKDLFGNISNINETSTVSISEPSVDISAFTATIVSPTNAENLEYILELPEEITGLTAANFQLVTTGTIADANIGTPVANLNSWSIPVNTGTGEGNITLKLANATGLSKPISNLPYSGPVLTIDKVGPVISNVTFTTSNTDAGQAVEGDTVTLSFTSKEELFPLEGYTDLYMIIGNSWELLENTGGFNYRAVRVLDSSDPTGDINARFQLKDAAGNITEFSETSTINYHKRSDDNTLSNLTIGHGSGITPPFGSVPITQYQSFGLTGGTVLVTPTANSAYASITVNGTTAVSGNGVEVTLANGSNTITIVVTAENGASKTYTILANVMGDPNATLSVLSLENNIPLREATGSDFKNYTATVNRGTTRILATGTHPGASIKINGESVVSGEFSPQIALNMGVNTVNIEVTSNDATVTNVYSIIITRGLSDNALLSQLELEGGIPIKKVGGPNYRDYTATAVTESIRLTASTQDSSATLRINGEEAISGEQTQAIALAYGANTINVEVTAADGATTNTYSIVVTRKLPGNTELSQLELNQGIAKTKTSGPHYRNYKAVTTAATVSVVATAKDSLATVRIGRQQLAGGEYSQPIALEMGTNTINVAVTAQDGTTSIYSIAVTRKASDNAELSQLDLDQGITKTKARGINYRDYTATTALSQVRIIATAKDSTATIKVNGETLISGNYSQPVALTMGANAINVTVTAENGVTTNTYSIVVTRKLSSNALLSQLTLDQGITLKKTKGTNYRDYTATAYSGSVSVTASSQDPSATIKVNGTALSSGSATPPIALNAGINTINVEVTAQDGTTTNTYSIAVTQKASDNALLSSLVLDPAVSRKTVSGINYRDYTATVQADQDTINVLATAHDPQAEIKINGTAVEHGAAYRASLQPGGNTIAVAVTAADGVTTKTYSIVLTRPSTNAGRMQAAVPEITVSAALTPNGDGINDILMISGIESYPDNTLQIMNSKGTQVISIYGYDNQGRIFNGRNQHGAQLPEGTYFYMLQYTIGVDTKTKSGYIILKY</sequence>
<name>A0A367GRI4_9SPHI</name>
<dbReference type="InterPro" id="IPR013783">
    <property type="entry name" value="Ig-like_fold"/>
</dbReference>
<feature type="domain" description="Cadherin-like beta-sandwich-like" evidence="2">
    <location>
        <begin position="1307"/>
        <end position="1378"/>
    </location>
</feature>
<feature type="domain" description="Cadherin-like beta-sandwich-like" evidence="2">
    <location>
        <begin position="918"/>
        <end position="988"/>
    </location>
</feature>
<evidence type="ECO:0000313" key="3">
    <source>
        <dbReference type="EMBL" id="RCH55688.1"/>
    </source>
</evidence>
<proteinExistence type="predicted"/>
<feature type="domain" description="Cadherin-like beta-sandwich-like" evidence="2">
    <location>
        <begin position="832"/>
        <end position="886"/>
    </location>
</feature>
<keyword evidence="1" id="KW-0812">Transmembrane</keyword>
<feature type="domain" description="Cadherin-like beta-sandwich-like" evidence="2">
    <location>
        <begin position="1021"/>
        <end position="1087"/>
    </location>
</feature>
<comment type="caution">
    <text evidence="3">The sequence shown here is derived from an EMBL/GenBank/DDBJ whole genome shotgun (WGS) entry which is preliminary data.</text>
</comment>
<dbReference type="Gene3D" id="2.60.40.10">
    <property type="entry name" value="Immunoglobulins"/>
    <property type="match status" value="2"/>
</dbReference>
<gene>
    <name evidence="3" type="ORF">DJ568_07320</name>
</gene>
<feature type="domain" description="Cadherin-like beta-sandwich-like" evidence="2">
    <location>
        <begin position="1121"/>
        <end position="1184"/>
    </location>
</feature>
<keyword evidence="1" id="KW-1133">Transmembrane helix</keyword>
<evidence type="ECO:0000259" key="2">
    <source>
        <dbReference type="Pfam" id="PF12733"/>
    </source>
</evidence>
<dbReference type="RefSeq" id="WP_114004603.1">
    <property type="nucleotide sequence ID" value="NZ_QGDC01000003.1"/>
</dbReference>
<evidence type="ECO:0000256" key="1">
    <source>
        <dbReference type="SAM" id="Phobius"/>
    </source>
</evidence>
<dbReference type="EMBL" id="QGDC01000003">
    <property type="protein sequence ID" value="RCH55688.1"/>
    <property type="molecule type" value="Genomic_DNA"/>
</dbReference>
<accession>A0A367GRI4</accession>
<organism evidence="3 4">
    <name type="scientific">Mucilaginibacter hurinus</name>
    <dbReference type="NCBI Taxonomy" id="2201324"/>
    <lineage>
        <taxon>Bacteria</taxon>
        <taxon>Pseudomonadati</taxon>
        <taxon>Bacteroidota</taxon>
        <taxon>Sphingobacteriia</taxon>
        <taxon>Sphingobacteriales</taxon>
        <taxon>Sphingobacteriaceae</taxon>
        <taxon>Mucilaginibacter</taxon>
    </lineage>
</organism>
<dbReference type="Pfam" id="PF12733">
    <property type="entry name" value="Cadherin-like"/>
    <property type="match status" value="7"/>
</dbReference>
<feature type="domain" description="Cadherin-like beta-sandwich-like" evidence="2">
    <location>
        <begin position="1407"/>
        <end position="1478"/>
    </location>
</feature>
<feature type="transmembrane region" description="Helical" evidence="1">
    <location>
        <begin position="23"/>
        <end position="44"/>
    </location>
</feature>